<dbReference type="CDD" id="cd04301">
    <property type="entry name" value="NAT_SF"/>
    <property type="match status" value="1"/>
</dbReference>
<dbReference type="PROSITE" id="PS51186">
    <property type="entry name" value="GNAT"/>
    <property type="match status" value="1"/>
</dbReference>
<dbReference type="RefSeq" id="WP_310866400.1">
    <property type="nucleotide sequence ID" value="NZ_JAVLSF010000682.1"/>
</dbReference>
<name>A0AAJ2GYT7_9HYPH</name>
<dbReference type="Pfam" id="PF00583">
    <property type="entry name" value="Acetyltransf_1"/>
    <property type="match status" value="1"/>
</dbReference>
<comment type="caution">
    <text evidence="2">The sequence shown here is derived from an EMBL/GenBank/DDBJ whole genome shotgun (WGS) entry which is preliminary data.</text>
</comment>
<gene>
    <name evidence="2" type="ORF">RJJ65_37865</name>
</gene>
<dbReference type="GO" id="GO:0016747">
    <property type="term" value="F:acyltransferase activity, transferring groups other than amino-acyl groups"/>
    <property type="evidence" value="ECO:0007669"/>
    <property type="project" value="InterPro"/>
</dbReference>
<dbReference type="SUPFAM" id="SSF55729">
    <property type="entry name" value="Acyl-CoA N-acyltransferases (Nat)"/>
    <property type="match status" value="1"/>
</dbReference>
<sequence length="118" mass="12997">METLAMDSSATTVAGTDEHCNHRQIRHLQQSDARYLHDLIVRCPPLDVNSLYAYALLGLHHGATCFVALVDHQICGAVTGYIPPKQPDTYFLWQVAVAPEQQGTGLGSALLNHVYQHC</sequence>
<dbReference type="Proteomes" id="UP001268610">
    <property type="component" value="Unassembled WGS sequence"/>
</dbReference>
<accession>A0AAJ2GYT7</accession>
<dbReference type="InterPro" id="IPR016181">
    <property type="entry name" value="Acyl_CoA_acyltransferase"/>
</dbReference>
<feature type="domain" description="N-acetyltransferase" evidence="1">
    <location>
        <begin position="23"/>
        <end position="118"/>
    </location>
</feature>
<feature type="non-terminal residue" evidence="2">
    <location>
        <position position="118"/>
    </location>
</feature>
<dbReference type="AlphaFoldDB" id="A0AAJ2GYT7"/>
<evidence type="ECO:0000313" key="2">
    <source>
        <dbReference type="EMBL" id="MDR9778310.1"/>
    </source>
</evidence>
<evidence type="ECO:0000313" key="3">
    <source>
        <dbReference type="Proteomes" id="UP001268610"/>
    </source>
</evidence>
<proteinExistence type="predicted"/>
<protein>
    <submittedName>
        <fullName evidence="2">GNAT family N-acetyltransferase</fullName>
        <ecNumber evidence="2">2.3.1.-</ecNumber>
    </submittedName>
</protein>
<dbReference type="Gene3D" id="3.40.630.30">
    <property type="match status" value="1"/>
</dbReference>
<dbReference type="EC" id="2.3.1.-" evidence="2"/>
<dbReference type="InterPro" id="IPR000182">
    <property type="entry name" value="GNAT_dom"/>
</dbReference>
<reference evidence="2" key="1">
    <citation type="submission" date="2023-04" db="EMBL/GenBank/DDBJ databases">
        <title>Genomic characterization of faba bean (Vicia faba) microsymbionts in Mexican soils.</title>
        <authorList>
            <person name="Rivera Orduna F.N."/>
            <person name="Guevara-Luna J."/>
            <person name="Yan J."/>
            <person name="Arroyo-Herrera I."/>
            <person name="Li Y."/>
            <person name="Vasquez-Murrieta M.S."/>
            <person name="Wang E.T."/>
        </authorList>
    </citation>
    <scope>NUCLEOTIDE SEQUENCE</scope>
    <source>
        <strain evidence="2">CH26</strain>
    </source>
</reference>
<evidence type="ECO:0000259" key="1">
    <source>
        <dbReference type="PROSITE" id="PS51186"/>
    </source>
</evidence>
<dbReference type="EMBL" id="JAVLSF010000682">
    <property type="protein sequence ID" value="MDR9778310.1"/>
    <property type="molecule type" value="Genomic_DNA"/>
</dbReference>
<keyword evidence="2" id="KW-0808">Transferase</keyword>
<organism evidence="2 3">
    <name type="scientific">Rhizobium hidalgonense</name>
    <dbReference type="NCBI Taxonomy" id="1538159"/>
    <lineage>
        <taxon>Bacteria</taxon>
        <taxon>Pseudomonadati</taxon>
        <taxon>Pseudomonadota</taxon>
        <taxon>Alphaproteobacteria</taxon>
        <taxon>Hyphomicrobiales</taxon>
        <taxon>Rhizobiaceae</taxon>
        <taxon>Rhizobium/Agrobacterium group</taxon>
        <taxon>Rhizobium</taxon>
    </lineage>
</organism>
<keyword evidence="2" id="KW-0012">Acyltransferase</keyword>